<sequence length="104" mass="11900">MNLGVVLVAFLLASIVVAIIFRIWGAGYVASQPVFSWDVRVVEKRKQGISGQYDTETDYYITFEFADGSKKEYKVDVEDYRRLQNGDVGKLYTQANLFKGFEQQ</sequence>
<dbReference type="Pfam" id="PF10694">
    <property type="entry name" value="DUF2500"/>
    <property type="match status" value="1"/>
</dbReference>
<dbReference type="Gene3D" id="2.40.50.660">
    <property type="match status" value="1"/>
</dbReference>
<dbReference type="EMBL" id="BLAY01000080">
    <property type="protein sequence ID" value="GET40011.1"/>
    <property type="molecule type" value="Genomic_DNA"/>
</dbReference>
<dbReference type="Proteomes" id="UP001050975">
    <property type="component" value="Unassembled WGS sequence"/>
</dbReference>
<reference evidence="1" key="1">
    <citation type="submission" date="2019-10" db="EMBL/GenBank/DDBJ databases">
        <title>Draft genome sequece of Microseira wollei NIES-4236.</title>
        <authorList>
            <person name="Yamaguchi H."/>
            <person name="Suzuki S."/>
            <person name="Kawachi M."/>
        </authorList>
    </citation>
    <scope>NUCLEOTIDE SEQUENCE</scope>
    <source>
        <strain evidence="1">NIES-4236</strain>
    </source>
</reference>
<dbReference type="AlphaFoldDB" id="A0AAV3XEU3"/>
<proteinExistence type="predicted"/>
<comment type="caution">
    <text evidence="1">The sequence shown here is derived from an EMBL/GenBank/DDBJ whole genome shotgun (WGS) entry which is preliminary data.</text>
</comment>
<evidence type="ECO:0000313" key="2">
    <source>
        <dbReference type="Proteomes" id="UP001050975"/>
    </source>
</evidence>
<evidence type="ECO:0000313" key="1">
    <source>
        <dbReference type="EMBL" id="GET40011.1"/>
    </source>
</evidence>
<evidence type="ECO:0008006" key="3">
    <source>
        <dbReference type="Google" id="ProtNLM"/>
    </source>
</evidence>
<protein>
    <recommendedName>
        <fullName evidence="3">DUF2500 domain-containing protein</fullName>
    </recommendedName>
</protein>
<dbReference type="RefSeq" id="WP_226585747.1">
    <property type="nucleotide sequence ID" value="NZ_BLAY01000080.1"/>
</dbReference>
<keyword evidence="2" id="KW-1185">Reference proteome</keyword>
<accession>A0AAV3XEU3</accession>
<gene>
    <name evidence="1" type="ORF">MiSe_47840</name>
</gene>
<organism evidence="1 2">
    <name type="scientific">Microseira wollei NIES-4236</name>
    <dbReference type="NCBI Taxonomy" id="2530354"/>
    <lineage>
        <taxon>Bacteria</taxon>
        <taxon>Bacillati</taxon>
        <taxon>Cyanobacteriota</taxon>
        <taxon>Cyanophyceae</taxon>
        <taxon>Oscillatoriophycideae</taxon>
        <taxon>Aerosakkonematales</taxon>
        <taxon>Aerosakkonemataceae</taxon>
        <taxon>Microseira</taxon>
    </lineage>
</organism>
<name>A0AAV3XEU3_9CYAN</name>
<dbReference type="InterPro" id="IPR019635">
    <property type="entry name" value="DUF2500"/>
</dbReference>